<keyword evidence="3" id="KW-0804">Transcription</keyword>
<keyword evidence="2" id="KW-0238">DNA-binding</keyword>
<comment type="caution">
    <text evidence="5">The sequence shown here is derived from an EMBL/GenBank/DDBJ whole genome shotgun (WGS) entry which is preliminary data.</text>
</comment>
<dbReference type="PROSITE" id="PS01124">
    <property type="entry name" value="HTH_ARAC_FAMILY_2"/>
    <property type="match status" value="1"/>
</dbReference>
<name>A0A418YBB1_9GAMM</name>
<evidence type="ECO:0000256" key="1">
    <source>
        <dbReference type="ARBA" id="ARBA00023015"/>
    </source>
</evidence>
<evidence type="ECO:0000313" key="6">
    <source>
        <dbReference type="Proteomes" id="UP000283255"/>
    </source>
</evidence>
<gene>
    <name evidence="5" type="ORF">D1Z90_16880</name>
</gene>
<dbReference type="PANTHER" id="PTHR46796">
    <property type="entry name" value="HTH-TYPE TRANSCRIPTIONAL ACTIVATOR RHAS-RELATED"/>
    <property type="match status" value="1"/>
</dbReference>
<evidence type="ECO:0000256" key="3">
    <source>
        <dbReference type="ARBA" id="ARBA00023163"/>
    </source>
</evidence>
<dbReference type="InterPro" id="IPR009057">
    <property type="entry name" value="Homeodomain-like_sf"/>
</dbReference>
<dbReference type="AlphaFoldDB" id="A0A418YBB1"/>
<dbReference type="InterPro" id="IPR018060">
    <property type="entry name" value="HTH_AraC"/>
</dbReference>
<dbReference type="SUPFAM" id="SSF46689">
    <property type="entry name" value="Homeodomain-like"/>
    <property type="match status" value="2"/>
</dbReference>
<dbReference type="Gene3D" id="1.10.10.60">
    <property type="entry name" value="Homeodomain-like"/>
    <property type="match status" value="2"/>
</dbReference>
<dbReference type="GO" id="GO:0043565">
    <property type="term" value="F:sequence-specific DNA binding"/>
    <property type="evidence" value="ECO:0007669"/>
    <property type="project" value="InterPro"/>
</dbReference>
<accession>A0A418YBB1</accession>
<dbReference type="EMBL" id="QZCH01000027">
    <property type="protein sequence ID" value="RJG40223.1"/>
    <property type="molecule type" value="Genomic_DNA"/>
</dbReference>
<dbReference type="PANTHER" id="PTHR46796:SF13">
    <property type="entry name" value="HTH-TYPE TRANSCRIPTIONAL ACTIVATOR RHAS"/>
    <property type="match status" value="1"/>
</dbReference>
<dbReference type="SMART" id="SM00342">
    <property type="entry name" value="HTH_ARAC"/>
    <property type="match status" value="1"/>
</dbReference>
<protein>
    <submittedName>
        <fullName evidence="5">AraC family transcriptional regulator</fullName>
    </submittedName>
</protein>
<sequence>MTETAKKPYVFVPEVALLEPLPAHQRKRFERALTMMHDALEQSLSWEQIAQKSAISPYHFHRQFSRLFGETPGHYLSRVRLQYAVFLLYMSEGMKVTDIAHHCGYSSSQAMAKVLKRELGITAKDLRQSFVTGTPSEASAMLQKLAHPAKQGSLEKQLAQSMPTELVWYPQRGIKVTPMPDFDWDTVFDSYGKDSCKLLSATPIAELEGSWGDITYTIGEWQVDHEQYDFFIPEGYYLCCEVYLTSDVAFIAAIESLFQQARERGYEVDETGSIIEMVRDVEMTMTGGATFAFQIPIVINE</sequence>
<feature type="domain" description="HTH araC/xylS-type" evidence="4">
    <location>
        <begin position="30"/>
        <end position="129"/>
    </location>
</feature>
<dbReference type="Proteomes" id="UP000283255">
    <property type="component" value="Unassembled WGS sequence"/>
</dbReference>
<dbReference type="GO" id="GO:0003700">
    <property type="term" value="F:DNA-binding transcription factor activity"/>
    <property type="evidence" value="ECO:0007669"/>
    <property type="project" value="InterPro"/>
</dbReference>
<keyword evidence="1" id="KW-0805">Transcription regulation</keyword>
<dbReference type="OrthoDB" id="282744at2"/>
<reference evidence="5 6" key="1">
    <citation type="submission" date="2018-09" db="EMBL/GenBank/DDBJ databases">
        <authorList>
            <person name="Wang F."/>
        </authorList>
    </citation>
    <scope>NUCLEOTIDE SEQUENCE [LARGE SCALE GENOMIC DNA]</scope>
    <source>
        <strain evidence="5 6">PLHSC7-2</strain>
    </source>
</reference>
<keyword evidence="6" id="KW-1185">Reference proteome</keyword>
<proteinExistence type="predicted"/>
<evidence type="ECO:0000259" key="4">
    <source>
        <dbReference type="PROSITE" id="PS01124"/>
    </source>
</evidence>
<organism evidence="5 6">
    <name type="scientific">Motilimonas pumila</name>
    <dbReference type="NCBI Taxonomy" id="2303987"/>
    <lineage>
        <taxon>Bacteria</taxon>
        <taxon>Pseudomonadati</taxon>
        <taxon>Pseudomonadota</taxon>
        <taxon>Gammaproteobacteria</taxon>
        <taxon>Alteromonadales</taxon>
        <taxon>Alteromonadales genera incertae sedis</taxon>
        <taxon>Motilimonas</taxon>
    </lineage>
</organism>
<dbReference type="Pfam" id="PF12833">
    <property type="entry name" value="HTH_18"/>
    <property type="match status" value="1"/>
</dbReference>
<evidence type="ECO:0000256" key="2">
    <source>
        <dbReference type="ARBA" id="ARBA00023125"/>
    </source>
</evidence>
<evidence type="ECO:0000313" key="5">
    <source>
        <dbReference type="EMBL" id="RJG40223.1"/>
    </source>
</evidence>
<reference evidence="5 6" key="2">
    <citation type="submission" date="2019-01" db="EMBL/GenBank/DDBJ databases">
        <title>Motilimonas pumilus sp. nov., isolated from the gut of sea cucumber (Apostichopus japonicus).</title>
        <authorList>
            <person name="Wang F.-Q."/>
            <person name="Ren L.-H."/>
            <person name="Lin Y.-W."/>
            <person name="Sun G.-H."/>
            <person name="Du Z.-J."/>
            <person name="Zhao J.-X."/>
            <person name="Liu X.-J."/>
            <person name="Liu L.-J."/>
        </authorList>
    </citation>
    <scope>NUCLEOTIDE SEQUENCE [LARGE SCALE GENOMIC DNA]</scope>
    <source>
        <strain evidence="5 6">PLHSC7-2</strain>
    </source>
</reference>
<dbReference type="InterPro" id="IPR050204">
    <property type="entry name" value="AraC_XylS_family_regulators"/>
</dbReference>